<dbReference type="Pfam" id="PF00795">
    <property type="entry name" value="CN_hydrolase"/>
    <property type="match status" value="1"/>
</dbReference>
<comment type="caution">
    <text evidence="2">The sequence shown here is derived from an EMBL/GenBank/DDBJ whole genome shotgun (WGS) entry which is preliminary data.</text>
</comment>
<keyword evidence="2" id="KW-0378">Hydrolase</keyword>
<dbReference type="EMBL" id="WBUI01000020">
    <property type="protein sequence ID" value="KAB2930502.1"/>
    <property type="molecule type" value="Genomic_DNA"/>
</dbReference>
<reference evidence="2 3" key="1">
    <citation type="submission" date="2019-10" db="EMBL/GenBank/DDBJ databases">
        <title>Extracellular Electron Transfer in a Candidatus Methanoperedens spp. Enrichment Culture.</title>
        <authorList>
            <person name="Berger S."/>
            <person name="Rangel Shaw D."/>
            <person name="Berben T."/>
            <person name="In 'T Zandt M."/>
            <person name="Frank J."/>
            <person name="Reimann J."/>
            <person name="Jetten M.S.M."/>
            <person name="Welte C.U."/>
        </authorList>
    </citation>
    <scope>NUCLEOTIDE SEQUENCE [LARGE SCALE GENOMIC DNA]</scope>
    <source>
        <strain evidence="2">SB12</strain>
    </source>
</reference>
<dbReference type="CDD" id="cd07574">
    <property type="entry name" value="nitrilase_Rim1_like"/>
    <property type="match status" value="1"/>
</dbReference>
<gene>
    <name evidence="2" type="ORF">F9K24_16735</name>
</gene>
<dbReference type="InterPro" id="IPR003010">
    <property type="entry name" value="C-N_Hydrolase"/>
</dbReference>
<dbReference type="PANTHER" id="PTHR23088">
    <property type="entry name" value="NITRILASE-RELATED"/>
    <property type="match status" value="1"/>
</dbReference>
<evidence type="ECO:0000313" key="3">
    <source>
        <dbReference type="Proteomes" id="UP000460298"/>
    </source>
</evidence>
<dbReference type="AlphaFoldDB" id="A0A833M098"/>
<accession>A0A833M098</accession>
<dbReference type="PANTHER" id="PTHR23088:SF50">
    <property type="entry name" value="HYDROLASE YHCX"/>
    <property type="match status" value="1"/>
</dbReference>
<evidence type="ECO:0000313" key="2">
    <source>
        <dbReference type="EMBL" id="KAB2930502.1"/>
    </source>
</evidence>
<dbReference type="InterPro" id="IPR036526">
    <property type="entry name" value="C-N_Hydrolase_sf"/>
</dbReference>
<sequence length="289" mass="32065">MRIASASYDIGFFAGASFSDYEAKIRRWITSATGAQLLLFPEYFSMELASLFTPDVYGSLSRQLAAMQDLLPDFKSLFQKVADDQGVVIVAGSFPVAVTPTDYRNRSFLFRPGAAPDFQDKLLMTRFEKEEWKISPGHDIRIFNTDLGKIAINICYDSEFPIIARRQVEAGADLILVPSCTDTRAGYDRVRIGCQARALENQCFVAQSCTVGEASWSPAVDLNTGAAAVFTPVDRGFPDNGVLAMGALNEPGWVFADVDLNDIERVRKEGQVFNYRDWPDQFRAAGPHE</sequence>
<evidence type="ECO:0000259" key="1">
    <source>
        <dbReference type="PROSITE" id="PS50263"/>
    </source>
</evidence>
<dbReference type="PROSITE" id="PS50263">
    <property type="entry name" value="CN_HYDROLASE"/>
    <property type="match status" value="1"/>
</dbReference>
<proteinExistence type="predicted"/>
<dbReference type="Proteomes" id="UP000460298">
    <property type="component" value="Unassembled WGS sequence"/>
</dbReference>
<feature type="domain" description="CN hydrolase" evidence="1">
    <location>
        <begin position="1"/>
        <end position="260"/>
    </location>
</feature>
<dbReference type="SUPFAM" id="SSF56317">
    <property type="entry name" value="Carbon-nitrogen hydrolase"/>
    <property type="match status" value="1"/>
</dbReference>
<organism evidence="2 3">
    <name type="scientific">Leptonema illini</name>
    <dbReference type="NCBI Taxonomy" id="183"/>
    <lineage>
        <taxon>Bacteria</taxon>
        <taxon>Pseudomonadati</taxon>
        <taxon>Spirochaetota</taxon>
        <taxon>Spirochaetia</taxon>
        <taxon>Leptospirales</taxon>
        <taxon>Leptospiraceae</taxon>
        <taxon>Leptonema</taxon>
    </lineage>
</organism>
<protein>
    <submittedName>
        <fullName evidence="2">Carbon-nitrogen hydrolase family protein</fullName>
    </submittedName>
</protein>
<name>A0A833M098_9LEPT</name>
<dbReference type="Gene3D" id="3.60.110.10">
    <property type="entry name" value="Carbon-nitrogen hydrolase"/>
    <property type="match status" value="1"/>
</dbReference>
<dbReference type="GO" id="GO:0016787">
    <property type="term" value="F:hydrolase activity"/>
    <property type="evidence" value="ECO:0007669"/>
    <property type="project" value="UniProtKB-KW"/>
</dbReference>